<keyword evidence="4 5" id="KW-0472">Membrane</keyword>
<protein>
    <submittedName>
        <fullName evidence="7">Mitochondrial import inner membrane translocase subunit Tim23 isoform X2</fullName>
    </submittedName>
</protein>
<sequence>MSQGYKEPDYSGINNISVHSSGYSALSPLLNIDPSFLIQDNGAEYVFAEDSKKRRGWGERMFSSVGSLYMAGIFSGGVWGVMEGLRNPEGKTFKLRLNSLLNGCTRRGPFLGNNLAVVALMYGCINAAIETGRGVEDEYNSYVSAVTAGALFKSTAGPRAILIGAGLGGSLALAYSASNKLWNNRGQTWSSSQPSWA</sequence>
<dbReference type="InterPro" id="IPR045238">
    <property type="entry name" value="Tim23-like"/>
</dbReference>
<evidence type="ECO:0000256" key="2">
    <source>
        <dbReference type="ARBA" id="ARBA00022692"/>
    </source>
</evidence>
<organism evidence="6 7">
    <name type="scientific">Hydra vulgaris</name>
    <name type="common">Hydra</name>
    <name type="synonym">Hydra attenuata</name>
    <dbReference type="NCBI Taxonomy" id="6087"/>
    <lineage>
        <taxon>Eukaryota</taxon>
        <taxon>Metazoa</taxon>
        <taxon>Cnidaria</taxon>
        <taxon>Hydrozoa</taxon>
        <taxon>Hydroidolina</taxon>
        <taxon>Anthoathecata</taxon>
        <taxon>Aplanulata</taxon>
        <taxon>Hydridae</taxon>
        <taxon>Hydra</taxon>
    </lineage>
</organism>
<keyword evidence="2 5" id="KW-0812">Transmembrane</keyword>
<evidence type="ECO:0000256" key="3">
    <source>
        <dbReference type="ARBA" id="ARBA00022989"/>
    </source>
</evidence>
<name>A0ABM4BS03_HYDVU</name>
<accession>A0ABM4BS03</accession>
<evidence type="ECO:0000256" key="4">
    <source>
        <dbReference type="ARBA" id="ARBA00023136"/>
    </source>
</evidence>
<dbReference type="Pfam" id="PF02466">
    <property type="entry name" value="Tim17"/>
    <property type="match status" value="1"/>
</dbReference>
<evidence type="ECO:0000313" key="6">
    <source>
        <dbReference type="Proteomes" id="UP001652625"/>
    </source>
</evidence>
<dbReference type="GeneID" id="100212978"/>
<keyword evidence="6" id="KW-1185">Reference proteome</keyword>
<keyword evidence="3 5" id="KW-1133">Transmembrane helix</keyword>
<feature type="transmembrane region" description="Helical" evidence="5">
    <location>
        <begin position="61"/>
        <end position="82"/>
    </location>
</feature>
<dbReference type="RefSeq" id="XP_065651943.1">
    <property type="nucleotide sequence ID" value="XM_065795871.1"/>
</dbReference>
<reference evidence="7" key="1">
    <citation type="submission" date="2025-08" db="UniProtKB">
        <authorList>
            <consortium name="RefSeq"/>
        </authorList>
    </citation>
    <scope>IDENTIFICATION</scope>
</reference>
<proteinExistence type="predicted"/>
<evidence type="ECO:0000256" key="1">
    <source>
        <dbReference type="ARBA" id="ARBA00004141"/>
    </source>
</evidence>
<comment type="subcellular location">
    <subcellularLocation>
        <location evidence="1">Membrane</location>
        <topology evidence="1">Multi-pass membrane protein</topology>
    </subcellularLocation>
</comment>
<dbReference type="Proteomes" id="UP001652625">
    <property type="component" value="Chromosome 04"/>
</dbReference>
<dbReference type="PANTHER" id="PTHR15371">
    <property type="entry name" value="TIM23"/>
    <property type="match status" value="1"/>
</dbReference>
<dbReference type="PANTHER" id="PTHR15371:SF0">
    <property type="entry name" value="SD19278P"/>
    <property type="match status" value="1"/>
</dbReference>
<feature type="transmembrane region" description="Helical" evidence="5">
    <location>
        <begin position="160"/>
        <end position="177"/>
    </location>
</feature>
<evidence type="ECO:0000256" key="5">
    <source>
        <dbReference type="SAM" id="Phobius"/>
    </source>
</evidence>
<evidence type="ECO:0000313" key="7">
    <source>
        <dbReference type="RefSeq" id="XP_065651943.1"/>
    </source>
</evidence>
<gene>
    <name evidence="7" type="primary">LOC100212978</name>
</gene>